<dbReference type="OrthoDB" id="10604997at2759"/>
<dbReference type="VEuPathDB" id="FungiDB:PV06_04033"/>
<name>A0A0D2B0N7_9EURO</name>
<keyword evidence="4" id="KW-1185">Reference proteome</keyword>
<dbReference type="GeneID" id="27356107"/>
<evidence type="ECO:0000256" key="2">
    <source>
        <dbReference type="SAM" id="Phobius"/>
    </source>
</evidence>
<gene>
    <name evidence="3" type="ORF">PV06_04033</name>
</gene>
<dbReference type="AlphaFoldDB" id="A0A0D2B0N7"/>
<dbReference type="RefSeq" id="XP_016265877.1">
    <property type="nucleotide sequence ID" value="XM_016404872.1"/>
</dbReference>
<keyword evidence="2" id="KW-1133">Transmembrane helix</keyword>
<dbReference type="EMBL" id="KN847334">
    <property type="protein sequence ID" value="KIW45661.1"/>
    <property type="molecule type" value="Genomic_DNA"/>
</dbReference>
<keyword evidence="2" id="KW-0472">Membrane</keyword>
<feature type="transmembrane region" description="Helical" evidence="2">
    <location>
        <begin position="45"/>
        <end position="77"/>
    </location>
</feature>
<evidence type="ECO:0000313" key="4">
    <source>
        <dbReference type="Proteomes" id="UP000053342"/>
    </source>
</evidence>
<proteinExistence type="predicted"/>
<reference evidence="3 4" key="1">
    <citation type="submission" date="2015-01" db="EMBL/GenBank/DDBJ databases">
        <title>The Genome Sequence of Exophiala oligosperma CBS72588.</title>
        <authorList>
            <consortium name="The Broad Institute Genomics Platform"/>
            <person name="Cuomo C."/>
            <person name="de Hoog S."/>
            <person name="Gorbushina A."/>
            <person name="Stielow B."/>
            <person name="Teixiera M."/>
            <person name="Abouelleil A."/>
            <person name="Chapman S.B."/>
            <person name="Priest M."/>
            <person name="Young S.K."/>
            <person name="Wortman J."/>
            <person name="Nusbaum C."/>
            <person name="Birren B."/>
        </authorList>
    </citation>
    <scope>NUCLEOTIDE SEQUENCE [LARGE SCALE GENOMIC DNA]</scope>
    <source>
        <strain evidence="3 4">CBS 72588</strain>
    </source>
</reference>
<sequence length="135" mass="15147">MYPVRSTGSGRDMSPRGSHHHQHGFHMPSTKQDARPSNSSQIAPLYLLILAVGGIVLVTKPILIVLAILIVGYGRLYHVQPAKKSRMPWSQHESPGYVIRAGPQQGTASHDWERNLLQGRQWMVHGREQKTRLSI</sequence>
<feature type="region of interest" description="Disordered" evidence="1">
    <location>
        <begin position="1"/>
        <end position="36"/>
    </location>
</feature>
<evidence type="ECO:0000256" key="1">
    <source>
        <dbReference type="SAM" id="MobiDB-lite"/>
    </source>
</evidence>
<accession>A0A0D2B0N7</accession>
<evidence type="ECO:0000313" key="3">
    <source>
        <dbReference type="EMBL" id="KIW45661.1"/>
    </source>
</evidence>
<protein>
    <submittedName>
        <fullName evidence="3">Uncharacterized protein</fullName>
    </submittedName>
</protein>
<dbReference type="Proteomes" id="UP000053342">
    <property type="component" value="Unassembled WGS sequence"/>
</dbReference>
<organism evidence="3 4">
    <name type="scientific">Exophiala oligosperma</name>
    <dbReference type="NCBI Taxonomy" id="215243"/>
    <lineage>
        <taxon>Eukaryota</taxon>
        <taxon>Fungi</taxon>
        <taxon>Dikarya</taxon>
        <taxon>Ascomycota</taxon>
        <taxon>Pezizomycotina</taxon>
        <taxon>Eurotiomycetes</taxon>
        <taxon>Chaetothyriomycetidae</taxon>
        <taxon>Chaetothyriales</taxon>
        <taxon>Herpotrichiellaceae</taxon>
        <taxon>Exophiala</taxon>
    </lineage>
</organism>
<dbReference type="HOGENOM" id="CLU_1885776_0_0_1"/>
<keyword evidence="2" id="KW-0812">Transmembrane</keyword>